<dbReference type="InterPro" id="IPR052958">
    <property type="entry name" value="IFN-induced_PKR_regulator"/>
</dbReference>
<dbReference type="EnsemblMetazoa" id="XM_020002213.1">
    <property type="protein sequence ID" value="XP_019857772.1"/>
    <property type="gene ID" value="LOC109586045"/>
</dbReference>
<dbReference type="AlphaFoldDB" id="A0AAN0JL79"/>
<accession>A0AAN0JL79</accession>
<reference evidence="2" key="2">
    <citation type="submission" date="2024-06" db="UniProtKB">
        <authorList>
            <consortium name="EnsemblMetazoa"/>
        </authorList>
    </citation>
    <scope>IDENTIFICATION</scope>
</reference>
<evidence type="ECO:0000259" key="1">
    <source>
        <dbReference type="Pfam" id="PF05699"/>
    </source>
</evidence>
<protein>
    <recommendedName>
        <fullName evidence="1">HAT C-terminal dimerisation domain-containing protein</fullName>
    </recommendedName>
</protein>
<proteinExistence type="predicted"/>
<dbReference type="GeneID" id="109586045"/>
<organism evidence="2 3">
    <name type="scientific">Amphimedon queenslandica</name>
    <name type="common">Sponge</name>
    <dbReference type="NCBI Taxonomy" id="400682"/>
    <lineage>
        <taxon>Eukaryota</taxon>
        <taxon>Metazoa</taxon>
        <taxon>Porifera</taxon>
        <taxon>Demospongiae</taxon>
        <taxon>Heteroscleromorpha</taxon>
        <taxon>Haplosclerida</taxon>
        <taxon>Niphatidae</taxon>
        <taxon>Amphimedon</taxon>
    </lineage>
</organism>
<dbReference type="InterPro" id="IPR008906">
    <property type="entry name" value="HATC_C_dom"/>
</dbReference>
<dbReference type="KEGG" id="aqu:109586045"/>
<evidence type="ECO:0000313" key="2">
    <source>
        <dbReference type="EnsemblMetazoa" id="XP_019857772.1"/>
    </source>
</evidence>
<dbReference type="GO" id="GO:0046983">
    <property type="term" value="F:protein dimerization activity"/>
    <property type="evidence" value="ECO:0007669"/>
    <property type="project" value="InterPro"/>
</dbReference>
<dbReference type="Proteomes" id="UP000007879">
    <property type="component" value="Unassembled WGS sequence"/>
</dbReference>
<reference evidence="3" key="1">
    <citation type="journal article" date="2010" name="Nature">
        <title>The Amphimedon queenslandica genome and the evolution of animal complexity.</title>
        <authorList>
            <person name="Srivastava M."/>
            <person name="Simakov O."/>
            <person name="Chapman J."/>
            <person name="Fahey B."/>
            <person name="Gauthier M.E."/>
            <person name="Mitros T."/>
            <person name="Richards G.S."/>
            <person name="Conaco C."/>
            <person name="Dacre M."/>
            <person name="Hellsten U."/>
            <person name="Larroux C."/>
            <person name="Putnam N.H."/>
            <person name="Stanke M."/>
            <person name="Adamska M."/>
            <person name="Darling A."/>
            <person name="Degnan S.M."/>
            <person name="Oakley T.H."/>
            <person name="Plachetzki D.C."/>
            <person name="Zhai Y."/>
            <person name="Adamski M."/>
            <person name="Calcino A."/>
            <person name="Cummins S.F."/>
            <person name="Goodstein D.M."/>
            <person name="Harris C."/>
            <person name="Jackson D.J."/>
            <person name="Leys S.P."/>
            <person name="Shu S."/>
            <person name="Woodcroft B.J."/>
            <person name="Vervoort M."/>
            <person name="Kosik K.S."/>
            <person name="Manning G."/>
            <person name="Degnan B.M."/>
            <person name="Rokhsar D.S."/>
        </authorList>
    </citation>
    <scope>NUCLEOTIDE SEQUENCE [LARGE SCALE GENOMIC DNA]</scope>
</reference>
<keyword evidence="3" id="KW-1185">Reference proteome</keyword>
<dbReference type="RefSeq" id="XP_019857772.1">
    <property type="nucleotide sequence ID" value="XM_020002213.1"/>
</dbReference>
<dbReference type="PANTHER" id="PTHR46289:SF14">
    <property type="entry name" value="DUF4371 DOMAIN-CONTAINING PROTEIN"/>
    <property type="match status" value="1"/>
</dbReference>
<dbReference type="SUPFAM" id="SSF53098">
    <property type="entry name" value="Ribonuclease H-like"/>
    <property type="match status" value="1"/>
</dbReference>
<dbReference type="InterPro" id="IPR012337">
    <property type="entry name" value="RNaseH-like_sf"/>
</dbReference>
<dbReference type="PANTHER" id="PTHR46289">
    <property type="entry name" value="52 KDA REPRESSOR OF THE INHIBITOR OF THE PROTEIN KINASE-LIKE PROTEIN-RELATED"/>
    <property type="match status" value="1"/>
</dbReference>
<sequence>MSVYRVALVTFDKILSFTKHASDQLQSPNLNLASAADLVAATQSSLLDYRTDEMWHKLYTYTEHIANHHCIEISPHHSINRRTKRPPQHLSSSVIMDTTGSRQPVTNVASDEYKVQFYFPVIDSFLAEISKRFDAKNLNIMKAIQSCHPTSKFFLETDSLQPLIDSYDLPKDKIEMEASLAKRMLEGKELATIGDVLLQLKPLSSAFPNLSRLVRIAMTVAVSTAQCERSFSTLKLIKNHLRSTMGDERLANMAVLSIERELSGGINLEDVVTEFSGLDSNRRITLI</sequence>
<feature type="domain" description="HAT C-terminal dimerisation" evidence="1">
    <location>
        <begin position="195"/>
        <end position="262"/>
    </location>
</feature>
<name>A0AAN0JL79_AMPQE</name>
<evidence type="ECO:0000313" key="3">
    <source>
        <dbReference type="Proteomes" id="UP000007879"/>
    </source>
</evidence>
<dbReference type="Pfam" id="PF05699">
    <property type="entry name" value="Dimer_Tnp_hAT"/>
    <property type="match status" value="1"/>
</dbReference>